<dbReference type="Gene3D" id="1.20.1250.20">
    <property type="entry name" value="MFS general substrate transporter like domains"/>
    <property type="match status" value="1"/>
</dbReference>
<dbReference type="InterPro" id="IPR036259">
    <property type="entry name" value="MFS_trans_sf"/>
</dbReference>
<dbReference type="SUPFAM" id="SSF103473">
    <property type="entry name" value="MFS general substrate transporter"/>
    <property type="match status" value="1"/>
</dbReference>
<dbReference type="OrthoDB" id="8904098at2759"/>
<dbReference type="InterPro" id="IPR000109">
    <property type="entry name" value="POT_fam"/>
</dbReference>
<evidence type="ECO:0000256" key="4">
    <source>
        <dbReference type="ARBA" id="ARBA00022989"/>
    </source>
</evidence>
<feature type="transmembrane region" description="Helical" evidence="6">
    <location>
        <begin position="111"/>
        <end position="129"/>
    </location>
</feature>
<feature type="transmembrane region" description="Helical" evidence="6">
    <location>
        <begin position="437"/>
        <end position="458"/>
    </location>
</feature>
<reference evidence="8 9" key="2">
    <citation type="submission" date="2025-04" db="UniProtKB">
        <authorList>
            <consortium name="RefSeq"/>
        </authorList>
    </citation>
    <scope>IDENTIFICATION</scope>
    <source>
        <tissue evidence="8 9">Leaf</tissue>
    </source>
</reference>
<keyword evidence="3 6" id="KW-0812">Transmembrane</keyword>
<feature type="transmembrane region" description="Helical" evidence="6">
    <location>
        <begin position="523"/>
        <end position="544"/>
    </location>
</feature>
<comment type="similarity">
    <text evidence="2">Belongs to the major facilitator superfamily. Proton-dependent oligopeptide transporter (POT/PTR) (TC 2.A.17) family.</text>
</comment>
<evidence type="ECO:0000256" key="2">
    <source>
        <dbReference type="ARBA" id="ARBA00005982"/>
    </source>
</evidence>
<dbReference type="RefSeq" id="XP_020105856.1">
    <property type="nucleotide sequence ID" value="XM_020250267.1"/>
</dbReference>
<dbReference type="Pfam" id="PF00854">
    <property type="entry name" value="PTR2"/>
    <property type="match status" value="1"/>
</dbReference>
<dbReference type="PANTHER" id="PTHR11654">
    <property type="entry name" value="OLIGOPEPTIDE TRANSPORTER-RELATED"/>
    <property type="match status" value="1"/>
</dbReference>
<evidence type="ECO:0000256" key="6">
    <source>
        <dbReference type="SAM" id="Phobius"/>
    </source>
</evidence>
<feature type="transmembrane region" description="Helical" evidence="6">
    <location>
        <begin position="236"/>
        <end position="256"/>
    </location>
</feature>
<reference evidence="7" key="1">
    <citation type="journal article" date="2015" name="Nat. Genet.">
        <title>The pineapple genome and the evolution of CAM photosynthesis.</title>
        <authorList>
            <person name="Ming R."/>
            <person name="VanBuren R."/>
            <person name="Wai C.M."/>
            <person name="Tang H."/>
            <person name="Schatz M.C."/>
            <person name="Bowers J.E."/>
            <person name="Lyons E."/>
            <person name="Wang M.L."/>
            <person name="Chen J."/>
            <person name="Biggers E."/>
            <person name="Zhang J."/>
            <person name="Huang L."/>
            <person name="Zhang L."/>
            <person name="Miao W."/>
            <person name="Zhang J."/>
            <person name="Ye Z."/>
            <person name="Miao C."/>
            <person name="Lin Z."/>
            <person name="Wang H."/>
            <person name="Zhou H."/>
            <person name="Yim W.C."/>
            <person name="Priest H.D."/>
            <person name="Zheng C."/>
            <person name="Woodhouse M."/>
            <person name="Edger P.P."/>
            <person name="Guyot R."/>
            <person name="Guo H.B."/>
            <person name="Guo H."/>
            <person name="Zheng G."/>
            <person name="Singh R."/>
            <person name="Sharma A."/>
            <person name="Min X."/>
            <person name="Zheng Y."/>
            <person name="Lee H."/>
            <person name="Gurtowski J."/>
            <person name="Sedlazeck F.J."/>
            <person name="Harkess A."/>
            <person name="McKain M.R."/>
            <person name="Liao Z."/>
            <person name="Fang J."/>
            <person name="Liu J."/>
            <person name="Zhang X."/>
            <person name="Zhang Q."/>
            <person name="Hu W."/>
            <person name="Qin Y."/>
            <person name="Wang K."/>
            <person name="Chen L.Y."/>
            <person name="Shirley N."/>
            <person name="Lin Y.R."/>
            <person name="Liu L.Y."/>
            <person name="Hernandez A.G."/>
            <person name="Wright C.L."/>
            <person name="Bulone V."/>
            <person name="Tuskan G.A."/>
            <person name="Heath K."/>
            <person name="Zee F."/>
            <person name="Moore P.H."/>
            <person name="Sunkar R."/>
            <person name="Leebens-Mack J.H."/>
            <person name="Mockler T."/>
            <person name="Bennetzen J.L."/>
            <person name="Freeling M."/>
            <person name="Sankoff D."/>
            <person name="Paterson A.H."/>
            <person name="Zhu X."/>
            <person name="Yang X."/>
            <person name="Smith J.A."/>
            <person name="Cushman J.C."/>
            <person name="Paull R.E."/>
            <person name="Yu Q."/>
        </authorList>
    </citation>
    <scope>NUCLEOTIDE SEQUENCE [LARGE SCALE GENOMIC DNA]</scope>
    <source>
        <strain evidence="7">cv. F153</strain>
    </source>
</reference>
<dbReference type="GO" id="GO:0022857">
    <property type="term" value="F:transmembrane transporter activity"/>
    <property type="evidence" value="ECO:0007669"/>
    <property type="project" value="InterPro"/>
</dbReference>
<feature type="transmembrane region" description="Helical" evidence="6">
    <location>
        <begin position="203"/>
        <end position="224"/>
    </location>
</feature>
<feature type="transmembrane region" description="Helical" evidence="6">
    <location>
        <begin position="86"/>
        <end position="105"/>
    </location>
</feature>
<protein>
    <submittedName>
        <fullName evidence="8 9">Protein NRT1/ PTR FAMILY 4.5-like</fullName>
    </submittedName>
</protein>
<feature type="transmembrane region" description="Helical" evidence="6">
    <location>
        <begin position="570"/>
        <end position="590"/>
    </location>
</feature>
<feature type="transmembrane region" description="Helical" evidence="6">
    <location>
        <begin position="48"/>
        <end position="74"/>
    </location>
</feature>
<sequence length="609" mass="67597">MENEEGTAIPSEPQTKATEKVNEVIDGKIDWRGRPARRGKHGGVNTCWFILVSFGLENVASLSLAVNLITYFTVTMHIDLADASNALTNYMGTSYIISVAIAVFADTFIGRYKSVLLSAAVELLGLLLLTMQAHKPGLKPPPCNIFDPTAHCHRIEGGDAALLFSALYLVAIGSAGIKASLPVHCADQFDDTDPKEAVQMSSFFNWLLLSLCVGGAISLTLLVWVQNNKGWDKGFAVSTGSMFLAFVVFLVGVPWYRIPVVRGKNALLEIGQVYVAAFRNRKLILPGNPEELYEISRMKGSAEAEEFVPHRDQFRFLDKAAIPAPTDPPAEGGDNQPPQAWKFYRVTQVEHAKTVLGMLPIFGCAIFMSTCLAQLQTFSIQQGTTMDTRILGDHVKLPPATLPIIPISFMIIIIPLYDRVFVPFARRITGHRTGITYLQRIGVGLVLSCLSMATAALVETKRKKVAESHGMLDAIPVLQPLPISCLWLSLQYFIFGIADMFTYVGLLEFFYSQAPTPLKSVSISFLWCSMSVGYFLSTILVQVVNAATKNNTRSGGWLHGNNINRNHLNLFYWLLCVLSFLNFLNYLFWANWYKYRPQDKDDPSEDEKV</sequence>
<gene>
    <name evidence="8 9" type="primary">LOC109722281</name>
</gene>
<evidence type="ECO:0000256" key="3">
    <source>
        <dbReference type="ARBA" id="ARBA00022692"/>
    </source>
</evidence>
<feature type="transmembrane region" description="Helical" evidence="6">
    <location>
        <begin position="490"/>
        <end position="511"/>
    </location>
</feature>
<dbReference type="Proteomes" id="UP000515123">
    <property type="component" value="Linkage group 16"/>
</dbReference>
<evidence type="ECO:0000313" key="7">
    <source>
        <dbReference type="Proteomes" id="UP000515123"/>
    </source>
</evidence>
<feature type="transmembrane region" description="Helical" evidence="6">
    <location>
        <begin position="397"/>
        <end position="417"/>
    </location>
</feature>
<dbReference type="RefSeq" id="XP_020105857.1">
    <property type="nucleotide sequence ID" value="XM_020250268.1"/>
</dbReference>
<organism evidence="9">
    <name type="scientific">Ananas comosus</name>
    <name type="common">Pineapple</name>
    <name type="synonym">Ananas ananas</name>
    <dbReference type="NCBI Taxonomy" id="4615"/>
    <lineage>
        <taxon>Eukaryota</taxon>
        <taxon>Viridiplantae</taxon>
        <taxon>Streptophyta</taxon>
        <taxon>Embryophyta</taxon>
        <taxon>Tracheophyta</taxon>
        <taxon>Spermatophyta</taxon>
        <taxon>Magnoliopsida</taxon>
        <taxon>Liliopsida</taxon>
        <taxon>Poales</taxon>
        <taxon>Bromeliaceae</taxon>
        <taxon>Bromelioideae</taxon>
        <taxon>Ananas</taxon>
    </lineage>
</organism>
<keyword evidence="7" id="KW-1185">Reference proteome</keyword>
<evidence type="ECO:0000256" key="5">
    <source>
        <dbReference type="ARBA" id="ARBA00023136"/>
    </source>
</evidence>
<dbReference type="GO" id="GO:0016020">
    <property type="term" value="C:membrane"/>
    <property type="evidence" value="ECO:0007669"/>
    <property type="project" value="UniProtKB-SubCell"/>
</dbReference>
<accession>A0A6P5GDC3</accession>
<comment type="subcellular location">
    <subcellularLocation>
        <location evidence="1">Membrane</location>
        <topology evidence="1">Multi-pass membrane protein</topology>
    </subcellularLocation>
</comment>
<keyword evidence="4 6" id="KW-1133">Transmembrane helix</keyword>
<dbReference type="GeneID" id="109722281"/>
<keyword evidence="5 6" id="KW-0472">Membrane</keyword>
<name>A0A6P5GDC3_ANACO</name>
<evidence type="ECO:0000313" key="8">
    <source>
        <dbReference type="RefSeq" id="XP_020105856.1"/>
    </source>
</evidence>
<dbReference type="AlphaFoldDB" id="A0A6P5GDC3"/>
<feature type="transmembrane region" description="Helical" evidence="6">
    <location>
        <begin position="355"/>
        <end position="377"/>
    </location>
</feature>
<evidence type="ECO:0000256" key="1">
    <source>
        <dbReference type="ARBA" id="ARBA00004141"/>
    </source>
</evidence>
<proteinExistence type="inferred from homology"/>
<evidence type="ECO:0000313" key="9">
    <source>
        <dbReference type="RefSeq" id="XP_020105857.1"/>
    </source>
</evidence>